<dbReference type="EMBL" id="CAJOBC010045112">
    <property type="protein sequence ID" value="CAF4157762.1"/>
    <property type="molecule type" value="Genomic_DNA"/>
</dbReference>
<evidence type="ECO:0000313" key="3">
    <source>
        <dbReference type="EMBL" id="CAF4157762.1"/>
    </source>
</evidence>
<proteinExistence type="predicted"/>
<dbReference type="Proteomes" id="UP000663829">
    <property type="component" value="Unassembled WGS sequence"/>
</dbReference>
<comment type="caution">
    <text evidence="2">The sequence shown here is derived from an EMBL/GenBank/DDBJ whole genome shotgun (WGS) entry which is preliminary data.</text>
</comment>
<dbReference type="AlphaFoldDB" id="A0A815EJ36"/>
<sequence length="502" mass="58886">MTYEVNDNEKVGSLCTSLCRNILLIFSLLLVLVVFLYYNDDTTRQFKIQLSPSSRQIQPTPAQLDETHFYKFYPSLKGPHAKHNNNHTRNSSSLPSILRQQAIGICINYNLDPDVNGHSLKSILTYYSLIHQYLVILTPSPLDKLSPMNQKILKQFNVRQTSIVQEPNNHLLLQQMNTTLQHLNKTNLYHIECANTTRGYYQYKCISLCAQFGDKLKQSNILSTLHGVLYLADDVFFNFTQVFANPERYSLDEFWIPSSINYVNVTSGKLGPRELRNFWWHYQNGWQRFCDMFNKHLPKEYRNVFKILYGPDNVLTTSYADVVYIPFADNQLRMFVKVVSLVMSLYPEVFCEIIITTLVDLSGSLCNHWPYQNDRAIYNSSVNLLNNITNIKRTYYSPDPYNTNKYKYRPCLLNPDGYIWNAYRRASNSFKIALTTGIFPSYHYSLLENESWPEPTEFRHPLKLSDPNSWKSKLWNNAMETQIFKFHLLQTNKLNRTEYHEF</sequence>
<evidence type="ECO:0000313" key="2">
    <source>
        <dbReference type="EMBL" id="CAF1315869.1"/>
    </source>
</evidence>
<organism evidence="2 4">
    <name type="scientific">Didymodactylos carnosus</name>
    <dbReference type="NCBI Taxonomy" id="1234261"/>
    <lineage>
        <taxon>Eukaryota</taxon>
        <taxon>Metazoa</taxon>
        <taxon>Spiralia</taxon>
        <taxon>Gnathifera</taxon>
        <taxon>Rotifera</taxon>
        <taxon>Eurotatoria</taxon>
        <taxon>Bdelloidea</taxon>
        <taxon>Philodinida</taxon>
        <taxon>Philodinidae</taxon>
        <taxon>Didymodactylos</taxon>
    </lineage>
</organism>
<dbReference type="EMBL" id="CAJNOQ010013172">
    <property type="protein sequence ID" value="CAF1315869.1"/>
    <property type="molecule type" value="Genomic_DNA"/>
</dbReference>
<keyword evidence="1" id="KW-0812">Transmembrane</keyword>
<feature type="transmembrane region" description="Helical" evidence="1">
    <location>
        <begin position="21"/>
        <end position="38"/>
    </location>
</feature>
<keyword evidence="1" id="KW-1133">Transmembrane helix</keyword>
<keyword evidence="1" id="KW-0472">Membrane</keyword>
<accession>A0A815EJ36</accession>
<evidence type="ECO:0000313" key="4">
    <source>
        <dbReference type="Proteomes" id="UP000663829"/>
    </source>
</evidence>
<keyword evidence="4" id="KW-1185">Reference proteome</keyword>
<protein>
    <submittedName>
        <fullName evidence="2">Uncharacterized protein</fullName>
    </submittedName>
</protein>
<dbReference type="Proteomes" id="UP000681722">
    <property type="component" value="Unassembled WGS sequence"/>
</dbReference>
<gene>
    <name evidence="2" type="ORF">GPM918_LOCUS29227</name>
    <name evidence="3" type="ORF">SRO942_LOCUS29793</name>
</gene>
<evidence type="ECO:0000256" key="1">
    <source>
        <dbReference type="SAM" id="Phobius"/>
    </source>
</evidence>
<name>A0A815EJ36_9BILA</name>
<reference evidence="2" key="1">
    <citation type="submission" date="2021-02" db="EMBL/GenBank/DDBJ databases">
        <authorList>
            <person name="Nowell W R."/>
        </authorList>
    </citation>
    <scope>NUCLEOTIDE SEQUENCE</scope>
</reference>